<keyword evidence="1" id="KW-0472">Membrane</keyword>
<dbReference type="EMBL" id="QFRJ01000006">
    <property type="protein sequence ID" value="PWH85371.1"/>
    <property type="molecule type" value="Genomic_DNA"/>
</dbReference>
<dbReference type="RefSeq" id="WP_109359451.1">
    <property type="nucleotide sequence ID" value="NZ_QFRJ01000006.1"/>
</dbReference>
<feature type="transmembrane region" description="Helical" evidence="1">
    <location>
        <begin position="95"/>
        <end position="115"/>
    </location>
</feature>
<keyword evidence="3" id="KW-1185">Reference proteome</keyword>
<sequence length="133" mass="15531">MDSKVENIIDLGLVNYVRHPSNPNYVVFRFADKKRADDFEQTLKANKIWFEKGQEDTRGKNYFLFGIHNRDHSKVEKINFQVEGRNRNFIIGNKILRWSLVLFGLGVMTLATVGYCSRPDLIGEKTELHQIKE</sequence>
<comment type="caution">
    <text evidence="2">The sequence shown here is derived from an EMBL/GenBank/DDBJ whole genome shotgun (WGS) entry which is preliminary data.</text>
</comment>
<accession>A0A2U2XCD8</accession>
<organism evidence="2 3">
    <name type="scientific">Brumimicrobium oceani</name>
    <dbReference type="NCBI Taxonomy" id="2100725"/>
    <lineage>
        <taxon>Bacteria</taxon>
        <taxon>Pseudomonadati</taxon>
        <taxon>Bacteroidota</taxon>
        <taxon>Flavobacteriia</taxon>
        <taxon>Flavobacteriales</taxon>
        <taxon>Crocinitomicaceae</taxon>
        <taxon>Brumimicrobium</taxon>
    </lineage>
</organism>
<dbReference type="Proteomes" id="UP000245370">
    <property type="component" value="Unassembled WGS sequence"/>
</dbReference>
<name>A0A2U2XCD8_9FLAO</name>
<evidence type="ECO:0000313" key="2">
    <source>
        <dbReference type="EMBL" id="PWH85371.1"/>
    </source>
</evidence>
<proteinExistence type="predicted"/>
<dbReference type="OrthoDB" id="1467362at2"/>
<keyword evidence="1" id="KW-0812">Transmembrane</keyword>
<keyword evidence="1" id="KW-1133">Transmembrane helix</keyword>
<dbReference type="AlphaFoldDB" id="A0A2U2XCD8"/>
<gene>
    <name evidence="2" type="ORF">DIT68_08900</name>
</gene>
<reference evidence="2 3" key="2">
    <citation type="submission" date="2018-05" db="EMBL/GenBank/DDBJ databases">
        <authorList>
            <person name="Lanie J.A."/>
            <person name="Ng W.-L."/>
            <person name="Kazmierczak K.M."/>
            <person name="Andrzejewski T.M."/>
            <person name="Davidsen T.M."/>
            <person name="Wayne K.J."/>
            <person name="Tettelin H."/>
            <person name="Glass J.I."/>
            <person name="Rusch D."/>
            <person name="Podicherti R."/>
            <person name="Tsui H.-C.T."/>
            <person name="Winkler M.E."/>
        </authorList>
    </citation>
    <scope>NUCLEOTIDE SEQUENCE [LARGE SCALE GENOMIC DNA]</scope>
    <source>
        <strain evidence="2 3">C305</strain>
    </source>
</reference>
<reference evidence="2 3" key="1">
    <citation type="submission" date="2018-05" db="EMBL/GenBank/DDBJ databases">
        <title>Brumimicrobium oceani sp. nov., isolated from coastal sediment.</title>
        <authorList>
            <person name="Kou Y."/>
        </authorList>
    </citation>
    <scope>NUCLEOTIDE SEQUENCE [LARGE SCALE GENOMIC DNA]</scope>
    <source>
        <strain evidence="2 3">C305</strain>
    </source>
</reference>
<protein>
    <submittedName>
        <fullName evidence="2">Uncharacterized protein</fullName>
    </submittedName>
</protein>
<evidence type="ECO:0000256" key="1">
    <source>
        <dbReference type="SAM" id="Phobius"/>
    </source>
</evidence>
<evidence type="ECO:0000313" key="3">
    <source>
        <dbReference type="Proteomes" id="UP000245370"/>
    </source>
</evidence>